<evidence type="ECO:0000256" key="3">
    <source>
        <dbReference type="ARBA" id="ARBA00023012"/>
    </source>
</evidence>
<dbReference type="AlphaFoldDB" id="A0A7S8IEN9"/>
<dbReference type="GO" id="GO:0046983">
    <property type="term" value="F:protein dimerization activity"/>
    <property type="evidence" value="ECO:0007669"/>
    <property type="project" value="InterPro"/>
</dbReference>
<dbReference type="CDD" id="cd16917">
    <property type="entry name" value="HATPase_UhpB-NarQ-NarX-like"/>
    <property type="match status" value="1"/>
</dbReference>
<dbReference type="InterPro" id="IPR029016">
    <property type="entry name" value="GAF-like_dom_sf"/>
</dbReference>
<name>A0A7S8IEN9_9CHLR</name>
<dbReference type="SMART" id="SM00065">
    <property type="entry name" value="GAF"/>
    <property type="match status" value="1"/>
</dbReference>
<dbReference type="Gene3D" id="1.20.5.1930">
    <property type="match status" value="1"/>
</dbReference>
<dbReference type="InterPro" id="IPR035965">
    <property type="entry name" value="PAS-like_dom_sf"/>
</dbReference>
<dbReference type="Gene3D" id="3.30.450.40">
    <property type="match status" value="1"/>
</dbReference>
<dbReference type="Pfam" id="PF02518">
    <property type="entry name" value="HATPase_c"/>
    <property type="match status" value="1"/>
</dbReference>
<dbReference type="GO" id="GO:0016020">
    <property type="term" value="C:membrane"/>
    <property type="evidence" value="ECO:0007669"/>
    <property type="project" value="InterPro"/>
</dbReference>
<accession>A0A7S8IEN9</accession>
<feature type="domain" description="Histidine kinase" evidence="4">
    <location>
        <begin position="439"/>
        <end position="526"/>
    </location>
</feature>
<keyword evidence="6" id="KW-1185">Reference proteome</keyword>
<dbReference type="InterPro" id="IPR011712">
    <property type="entry name" value="Sig_transdc_His_kin_sub3_dim/P"/>
</dbReference>
<gene>
    <name evidence="5" type="ORF">G4Y79_24390</name>
</gene>
<dbReference type="InterPro" id="IPR005467">
    <property type="entry name" value="His_kinase_dom"/>
</dbReference>
<keyword evidence="1" id="KW-0808">Transferase</keyword>
<dbReference type="InterPro" id="IPR050482">
    <property type="entry name" value="Sensor_HK_TwoCompSys"/>
</dbReference>
<dbReference type="Pfam" id="PF13188">
    <property type="entry name" value="PAS_8"/>
    <property type="match status" value="1"/>
</dbReference>
<dbReference type="RefSeq" id="WP_195170855.1">
    <property type="nucleotide sequence ID" value="NZ_CP062983.1"/>
</dbReference>
<reference evidence="5 6" key="1">
    <citation type="submission" date="2020-02" db="EMBL/GenBank/DDBJ databases">
        <authorList>
            <person name="Zheng R.K."/>
            <person name="Sun C.M."/>
        </authorList>
    </citation>
    <scope>NUCLEOTIDE SEQUENCE [LARGE SCALE GENOMIC DNA]</scope>
    <source>
        <strain evidence="6">rifampicinis</strain>
    </source>
</reference>
<protein>
    <submittedName>
        <fullName evidence="5">PAS domain-containing protein</fullName>
    </submittedName>
</protein>
<dbReference type="SUPFAM" id="SSF55874">
    <property type="entry name" value="ATPase domain of HSP90 chaperone/DNA topoisomerase II/histidine kinase"/>
    <property type="match status" value="1"/>
</dbReference>
<dbReference type="GO" id="GO:0000155">
    <property type="term" value="F:phosphorelay sensor kinase activity"/>
    <property type="evidence" value="ECO:0007669"/>
    <property type="project" value="InterPro"/>
</dbReference>
<evidence type="ECO:0000256" key="1">
    <source>
        <dbReference type="ARBA" id="ARBA00022679"/>
    </source>
</evidence>
<dbReference type="InterPro" id="IPR003594">
    <property type="entry name" value="HATPase_dom"/>
</dbReference>
<dbReference type="InterPro" id="IPR003018">
    <property type="entry name" value="GAF"/>
</dbReference>
<dbReference type="KEGG" id="pmet:G4Y79_24390"/>
<dbReference type="PANTHER" id="PTHR24421">
    <property type="entry name" value="NITRATE/NITRITE SENSOR PROTEIN NARX-RELATED"/>
    <property type="match status" value="1"/>
</dbReference>
<proteinExistence type="predicted"/>
<dbReference type="InterPro" id="IPR036890">
    <property type="entry name" value="HATPase_C_sf"/>
</dbReference>
<dbReference type="InterPro" id="IPR000014">
    <property type="entry name" value="PAS"/>
</dbReference>
<dbReference type="Pfam" id="PF07730">
    <property type="entry name" value="HisKA_3"/>
    <property type="match status" value="1"/>
</dbReference>
<sequence>MAGAPEQSTNPMADTEYLNQSEEALGLAELLYRTLFNSIDEGFCIIEVRFNQDGKAVDYRFLEVNPAFERQTGIKNATGRWMREIAPQHEEHWFEIYGEIARTGESRRFENPAKELGYYYDVYAFRYGNPGENKVALLFKDISERKKYEHYSRILYQVTSELSAAISQDQLVRALHKGMRAMGVQYGVIAVVSEEDQDSEKVIRIINAFGSSPDVDQSNSIPLNHPKHLLAYAIRENKPLWLSRGEVVIEHENHSTNATYEGIDTTDAILPFARTRLLSGALVLKFDAPRNLHQVERDTLLILAENFSQALRRTQLNEKLQQMATFEERQRLSRDLHDSVQQLLFASINLASALPKLWSMNTEKAQKSTLELIDLNKAALAEIHTLLYELRPDSITQTPFVTLLNNLGFSLKGHKFINMSLRCDVPQGFILPPEMQVAMYRIAQEVLNNVAKHSNATQVEIDCTYDERVFRLVIQDNGQGFDTSVAYAGLGLKTLRERAVSVGASLKVESEIDAGTTVSIALPYSRESSGPA</sequence>
<evidence type="ECO:0000259" key="4">
    <source>
        <dbReference type="PROSITE" id="PS50109"/>
    </source>
</evidence>
<organism evidence="5 6">
    <name type="scientific">Phototrophicus methaneseepsis</name>
    <dbReference type="NCBI Taxonomy" id="2710758"/>
    <lineage>
        <taxon>Bacteria</taxon>
        <taxon>Bacillati</taxon>
        <taxon>Chloroflexota</taxon>
        <taxon>Candidatus Thermofontia</taxon>
        <taxon>Phototrophicales</taxon>
        <taxon>Phototrophicaceae</taxon>
        <taxon>Phototrophicus</taxon>
    </lineage>
</organism>
<dbReference type="Proteomes" id="UP000594468">
    <property type="component" value="Chromosome"/>
</dbReference>
<dbReference type="SMART" id="SM00387">
    <property type="entry name" value="HATPase_c"/>
    <property type="match status" value="1"/>
</dbReference>
<dbReference type="Gene3D" id="3.30.450.20">
    <property type="entry name" value="PAS domain"/>
    <property type="match status" value="1"/>
</dbReference>
<dbReference type="EMBL" id="CP062983">
    <property type="protein sequence ID" value="QPC82786.1"/>
    <property type="molecule type" value="Genomic_DNA"/>
</dbReference>
<evidence type="ECO:0000256" key="2">
    <source>
        <dbReference type="ARBA" id="ARBA00022777"/>
    </source>
</evidence>
<dbReference type="PANTHER" id="PTHR24421:SF61">
    <property type="entry name" value="OXYGEN SENSOR HISTIDINE KINASE NREB"/>
    <property type="match status" value="1"/>
</dbReference>
<dbReference type="SUPFAM" id="SSF55785">
    <property type="entry name" value="PYP-like sensor domain (PAS domain)"/>
    <property type="match status" value="1"/>
</dbReference>
<dbReference type="PROSITE" id="PS50109">
    <property type="entry name" value="HIS_KIN"/>
    <property type="match status" value="1"/>
</dbReference>
<evidence type="ECO:0000313" key="5">
    <source>
        <dbReference type="EMBL" id="QPC82786.1"/>
    </source>
</evidence>
<dbReference type="Gene3D" id="3.30.565.10">
    <property type="entry name" value="Histidine kinase-like ATPase, C-terminal domain"/>
    <property type="match status" value="1"/>
</dbReference>
<dbReference type="SUPFAM" id="SSF55781">
    <property type="entry name" value="GAF domain-like"/>
    <property type="match status" value="1"/>
</dbReference>
<keyword evidence="2" id="KW-0418">Kinase</keyword>
<evidence type="ECO:0000313" key="6">
    <source>
        <dbReference type="Proteomes" id="UP000594468"/>
    </source>
</evidence>
<keyword evidence="3" id="KW-0902">Two-component regulatory system</keyword>